<dbReference type="GO" id="GO:0005886">
    <property type="term" value="C:plasma membrane"/>
    <property type="evidence" value="ECO:0007669"/>
    <property type="project" value="UniProtKB-SubCell"/>
</dbReference>
<evidence type="ECO:0000256" key="8">
    <source>
        <dbReference type="ARBA" id="ARBA00022801"/>
    </source>
</evidence>
<dbReference type="PRINTS" id="PR00727">
    <property type="entry name" value="LEADERPTASE"/>
</dbReference>
<keyword evidence="5" id="KW-1003">Cell membrane</keyword>
<evidence type="ECO:0000259" key="14">
    <source>
        <dbReference type="Pfam" id="PF10502"/>
    </source>
</evidence>
<dbReference type="GO" id="GO:0006465">
    <property type="term" value="P:signal peptide processing"/>
    <property type="evidence" value="ECO:0007669"/>
    <property type="project" value="InterPro"/>
</dbReference>
<evidence type="ECO:0000256" key="9">
    <source>
        <dbReference type="ARBA" id="ARBA00022989"/>
    </source>
</evidence>
<dbReference type="FunFam" id="2.10.109.10:FF:000008">
    <property type="entry name" value="Signal peptidase I"/>
    <property type="match status" value="1"/>
</dbReference>
<evidence type="ECO:0000256" key="13">
    <source>
        <dbReference type="RuleBase" id="RU362042"/>
    </source>
</evidence>
<dbReference type="PROSITE" id="PS00761">
    <property type="entry name" value="SPASE_I_3"/>
    <property type="match status" value="1"/>
</dbReference>
<proteinExistence type="inferred from homology"/>
<dbReference type="RefSeq" id="WP_275418494.1">
    <property type="nucleotide sequence ID" value="NZ_CP106878.1"/>
</dbReference>
<dbReference type="SUPFAM" id="SSF51306">
    <property type="entry name" value="LexA/Signal peptidase"/>
    <property type="match status" value="1"/>
</dbReference>
<keyword evidence="16" id="KW-1185">Reference proteome</keyword>
<keyword evidence="8 12" id="KW-0378">Hydrolase</keyword>
<dbReference type="PROSITE" id="PS00760">
    <property type="entry name" value="SPASE_I_2"/>
    <property type="match status" value="1"/>
</dbReference>
<dbReference type="EC" id="3.4.21.89" evidence="4 12"/>
<keyword evidence="6 12" id="KW-0645">Protease</keyword>
<dbReference type="InterPro" id="IPR036286">
    <property type="entry name" value="LexA/Signal_pep-like_sf"/>
</dbReference>
<dbReference type="GO" id="GO:0004252">
    <property type="term" value="F:serine-type endopeptidase activity"/>
    <property type="evidence" value="ECO:0007669"/>
    <property type="project" value="InterPro"/>
</dbReference>
<evidence type="ECO:0000313" key="16">
    <source>
        <dbReference type="Proteomes" id="UP001164718"/>
    </source>
</evidence>
<comment type="subcellular location">
    <subcellularLocation>
        <location evidence="2">Cell membrane</location>
        <topology evidence="2">Single-pass type II membrane protein</topology>
    </subcellularLocation>
    <subcellularLocation>
        <location evidence="13">Membrane</location>
        <topology evidence="13">Single-pass type II membrane protein</topology>
    </subcellularLocation>
</comment>
<dbReference type="Gene3D" id="2.10.109.10">
    <property type="entry name" value="Umud Fragment, subunit A"/>
    <property type="match status" value="1"/>
</dbReference>
<dbReference type="KEGG" id="faf:OE104_05100"/>
<evidence type="ECO:0000313" key="15">
    <source>
        <dbReference type="EMBL" id="WAA10695.1"/>
    </source>
</evidence>
<dbReference type="Proteomes" id="UP001164718">
    <property type="component" value="Chromosome"/>
</dbReference>
<gene>
    <name evidence="15" type="primary">lepB</name>
    <name evidence="15" type="ORF">OE104_05100</name>
</gene>
<dbReference type="PROSITE" id="PS00501">
    <property type="entry name" value="SPASE_I_1"/>
    <property type="match status" value="1"/>
</dbReference>
<feature type="active site" evidence="11">
    <location>
        <position position="80"/>
    </location>
</feature>
<comment type="catalytic activity">
    <reaction evidence="1 12">
        <text>Cleavage of hydrophobic, N-terminal signal or leader sequences from secreted and periplasmic proteins.</text>
        <dbReference type="EC" id="3.4.21.89"/>
    </reaction>
</comment>
<dbReference type="GO" id="GO:0009003">
    <property type="term" value="F:signal peptidase activity"/>
    <property type="evidence" value="ECO:0007669"/>
    <property type="project" value="UniProtKB-EC"/>
</dbReference>
<dbReference type="InterPro" id="IPR019756">
    <property type="entry name" value="Pept_S26A_signal_pept_1_Ser-AS"/>
</dbReference>
<dbReference type="PANTHER" id="PTHR43390:SF8">
    <property type="entry name" value="SIGNAL PEPTIDASE I"/>
    <property type="match status" value="1"/>
</dbReference>
<dbReference type="CDD" id="cd06530">
    <property type="entry name" value="S26_SPase_I"/>
    <property type="match status" value="1"/>
</dbReference>
<protein>
    <recommendedName>
        <fullName evidence="4 12">Signal peptidase I</fullName>
        <ecNumber evidence="4 12">3.4.21.89</ecNumber>
    </recommendedName>
</protein>
<dbReference type="AlphaFoldDB" id="A0A9E8RVI3"/>
<evidence type="ECO:0000256" key="1">
    <source>
        <dbReference type="ARBA" id="ARBA00000677"/>
    </source>
</evidence>
<comment type="similarity">
    <text evidence="3 13">Belongs to the peptidase S26 family.</text>
</comment>
<feature type="active site" evidence="11">
    <location>
        <position position="39"/>
    </location>
</feature>
<feature type="transmembrane region" description="Helical" evidence="12">
    <location>
        <begin position="12"/>
        <end position="35"/>
    </location>
</feature>
<dbReference type="InterPro" id="IPR019533">
    <property type="entry name" value="Peptidase_S26"/>
</dbReference>
<keyword evidence="10 12" id="KW-0472">Membrane</keyword>
<evidence type="ECO:0000256" key="12">
    <source>
        <dbReference type="RuleBase" id="RU003993"/>
    </source>
</evidence>
<organism evidence="15 16">
    <name type="scientific">Fervidibacillus albus</name>
    <dbReference type="NCBI Taxonomy" id="2980026"/>
    <lineage>
        <taxon>Bacteria</taxon>
        <taxon>Bacillati</taxon>
        <taxon>Bacillota</taxon>
        <taxon>Bacilli</taxon>
        <taxon>Bacillales</taxon>
        <taxon>Bacillaceae</taxon>
        <taxon>Fervidibacillus</taxon>
    </lineage>
</organism>
<name>A0A9E8RVI3_9BACI</name>
<dbReference type="InterPro" id="IPR019758">
    <property type="entry name" value="Pept_S26A_signal_pept_1_CS"/>
</dbReference>
<evidence type="ECO:0000256" key="3">
    <source>
        <dbReference type="ARBA" id="ARBA00009370"/>
    </source>
</evidence>
<evidence type="ECO:0000256" key="6">
    <source>
        <dbReference type="ARBA" id="ARBA00022670"/>
    </source>
</evidence>
<evidence type="ECO:0000256" key="10">
    <source>
        <dbReference type="ARBA" id="ARBA00023136"/>
    </source>
</evidence>
<accession>A0A9E8RVI3</accession>
<dbReference type="InterPro" id="IPR000223">
    <property type="entry name" value="Pept_S26A_signal_pept_1"/>
</dbReference>
<evidence type="ECO:0000256" key="2">
    <source>
        <dbReference type="ARBA" id="ARBA00004401"/>
    </source>
</evidence>
<evidence type="ECO:0000256" key="5">
    <source>
        <dbReference type="ARBA" id="ARBA00022475"/>
    </source>
</evidence>
<dbReference type="EMBL" id="CP106878">
    <property type="protein sequence ID" value="WAA10695.1"/>
    <property type="molecule type" value="Genomic_DNA"/>
</dbReference>
<feature type="domain" description="Peptidase S26" evidence="14">
    <location>
        <begin position="8"/>
        <end position="167"/>
    </location>
</feature>
<evidence type="ECO:0000256" key="11">
    <source>
        <dbReference type="PIRSR" id="PIRSR600223-1"/>
    </source>
</evidence>
<sequence>MVEKENELWEWIKIFVIAAILTAIIRFFLFTPIVVDGESMMPTLEDNDRMIVNKLSYIIGEPERFDIIVLHAPEDKDYIKRIIGLPGDHIEYKNDTLYINGEKYDEPYLDEYKQKLVGGTLTEPFSVDVPEGHVFVMGDNRRYSKDSRHIGPIPLEDILGKANIIYWPLDEFKIIN</sequence>
<dbReference type="NCBIfam" id="TIGR02227">
    <property type="entry name" value="sigpep_I_bact"/>
    <property type="match status" value="1"/>
</dbReference>
<reference evidence="15" key="1">
    <citation type="submission" date="2022-09" db="EMBL/GenBank/DDBJ databases">
        <title>Complete Genomes of Fervidibacillus albus and Fervidibacillus halotolerans isolated from tidal flat sediments.</title>
        <authorList>
            <person name="Kwon K.K."/>
            <person name="Yang S.-H."/>
            <person name="Park M.J."/>
            <person name="Oh H.-M."/>
        </authorList>
    </citation>
    <scope>NUCLEOTIDE SEQUENCE</scope>
    <source>
        <strain evidence="15">MEBiC13591</strain>
    </source>
</reference>
<dbReference type="Pfam" id="PF10502">
    <property type="entry name" value="Peptidase_S26"/>
    <property type="match status" value="1"/>
</dbReference>
<keyword evidence="9 12" id="KW-1133">Transmembrane helix</keyword>
<keyword evidence="7 12" id="KW-0812">Transmembrane</keyword>
<dbReference type="InterPro" id="IPR019757">
    <property type="entry name" value="Pept_S26A_signal_pept_1_Lys-AS"/>
</dbReference>
<evidence type="ECO:0000256" key="7">
    <source>
        <dbReference type="ARBA" id="ARBA00022692"/>
    </source>
</evidence>
<evidence type="ECO:0000256" key="4">
    <source>
        <dbReference type="ARBA" id="ARBA00013208"/>
    </source>
</evidence>
<dbReference type="PANTHER" id="PTHR43390">
    <property type="entry name" value="SIGNAL PEPTIDASE I"/>
    <property type="match status" value="1"/>
</dbReference>